<keyword evidence="2" id="KW-0539">Nucleus</keyword>
<dbReference type="AlphaFoldDB" id="A0A9N9WPV3"/>
<evidence type="ECO:0000256" key="1">
    <source>
        <dbReference type="ARBA" id="ARBA00004123"/>
    </source>
</evidence>
<reference evidence="5" key="1">
    <citation type="submission" date="2022-01" db="EMBL/GenBank/DDBJ databases">
        <authorList>
            <person name="King R."/>
        </authorList>
    </citation>
    <scope>NUCLEOTIDE SEQUENCE</scope>
</reference>
<accession>A0A9N9WPV3</accession>
<dbReference type="SUPFAM" id="SSF54160">
    <property type="entry name" value="Chromo domain-like"/>
    <property type="match status" value="1"/>
</dbReference>
<dbReference type="CDD" id="cd18644">
    <property type="entry name" value="CD_polycomb"/>
    <property type="match status" value="1"/>
</dbReference>
<dbReference type="InterPro" id="IPR052458">
    <property type="entry name" value="PcG_PRC1-like_component"/>
</dbReference>
<feature type="compositionally biased region" description="Polar residues" evidence="3">
    <location>
        <begin position="56"/>
        <end position="65"/>
    </location>
</feature>
<dbReference type="InterPro" id="IPR023779">
    <property type="entry name" value="Chromodomain_CS"/>
</dbReference>
<dbReference type="SMART" id="SM00298">
    <property type="entry name" value="CHROMO"/>
    <property type="match status" value="1"/>
</dbReference>
<dbReference type="PANTHER" id="PTHR46389:SF3">
    <property type="entry name" value="POLYCOMB GROUP PROTEIN PC"/>
    <property type="match status" value="1"/>
</dbReference>
<gene>
    <name evidence="5" type="ORF">CHIRRI_LOCUS7115</name>
</gene>
<reference evidence="5" key="2">
    <citation type="submission" date="2022-10" db="EMBL/GenBank/DDBJ databases">
        <authorList>
            <consortium name="ENA_rothamsted_submissions"/>
            <consortium name="culmorum"/>
            <person name="King R."/>
        </authorList>
    </citation>
    <scope>NUCLEOTIDE SEQUENCE</scope>
</reference>
<dbReference type="GO" id="GO:0035102">
    <property type="term" value="C:PRC1 complex"/>
    <property type="evidence" value="ECO:0007669"/>
    <property type="project" value="TreeGrafter"/>
</dbReference>
<dbReference type="GO" id="GO:0000122">
    <property type="term" value="P:negative regulation of transcription by RNA polymerase II"/>
    <property type="evidence" value="ECO:0007669"/>
    <property type="project" value="TreeGrafter"/>
</dbReference>
<feature type="compositionally biased region" description="Low complexity" evidence="3">
    <location>
        <begin position="262"/>
        <end position="277"/>
    </location>
</feature>
<dbReference type="OrthoDB" id="8192126at2759"/>
<keyword evidence="6" id="KW-1185">Reference proteome</keyword>
<dbReference type="Gene3D" id="2.40.50.40">
    <property type="match status" value="1"/>
</dbReference>
<sequence>MDSDDRVYAAERILKKRIKKGKVEYRVKWKGWSQRHNTWEPEENILDDRLIEIFNRSQKYSTPKKQTGKKRIMEDSDSDDGDTSQVEIEEKEPPTKKEKINKAKEKETEKKVSVKIEKKQETNQKKEEVSSPKITVTIPSNNNIISTPKASPIIAIPKIIIPPEVVSSQNEDSSHSSSSDDHPIAVSKESDKAKRKAEVLSKESGKIGIYIKKTNINSPAVTPTSTTVKPLLSPKIKIEKKSPISTPILPLPIIIKEEEQDSSSTTTETSVSSVSVTNEPIIEKKEQAENTESISIKVEEPKTPEKSPTLDESTKTSSSKENKFTNLMTNSNMKLLTSPKSAHPKLWLPKTQSTSDQVFITDVTVNLETVTIRECKTERGFFKSRQEMERNLTTAQ</sequence>
<dbReference type="Pfam" id="PF00385">
    <property type="entry name" value="Chromo"/>
    <property type="match status" value="1"/>
</dbReference>
<evidence type="ECO:0000256" key="2">
    <source>
        <dbReference type="ARBA" id="ARBA00023242"/>
    </source>
</evidence>
<feature type="region of interest" description="Disordered" evidence="3">
    <location>
        <begin position="56"/>
        <end position="147"/>
    </location>
</feature>
<feature type="compositionally biased region" description="Polar residues" evidence="3">
    <location>
        <begin position="132"/>
        <end position="143"/>
    </location>
</feature>
<dbReference type="Proteomes" id="UP001153620">
    <property type="component" value="Chromosome 2"/>
</dbReference>
<feature type="region of interest" description="Disordered" evidence="3">
    <location>
        <begin position="258"/>
        <end position="328"/>
    </location>
</feature>
<evidence type="ECO:0000259" key="4">
    <source>
        <dbReference type="PROSITE" id="PS50013"/>
    </source>
</evidence>
<feature type="compositionally biased region" description="Basic and acidic residues" evidence="3">
    <location>
        <begin position="91"/>
        <end position="130"/>
    </location>
</feature>
<dbReference type="InterPro" id="IPR017984">
    <property type="entry name" value="Chromo_dom_subgr"/>
</dbReference>
<dbReference type="InterPro" id="IPR033773">
    <property type="entry name" value="CBX7_C"/>
</dbReference>
<dbReference type="InterPro" id="IPR023780">
    <property type="entry name" value="Chromo_domain"/>
</dbReference>
<evidence type="ECO:0000256" key="3">
    <source>
        <dbReference type="SAM" id="MobiDB-lite"/>
    </source>
</evidence>
<feature type="compositionally biased region" description="Acidic residues" evidence="3">
    <location>
        <begin position="75"/>
        <end position="90"/>
    </location>
</feature>
<name>A0A9N9WPV3_9DIPT</name>
<dbReference type="GO" id="GO:0000785">
    <property type="term" value="C:chromatin"/>
    <property type="evidence" value="ECO:0007669"/>
    <property type="project" value="TreeGrafter"/>
</dbReference>
<dbReference type="EMBL" id="OU895878">
    <property type="protein sequence ID" value="CAG9804222.1"/>
    <property type="molecule type" value="Genomic_DNA"/>
</dbReference>
<feature type="compositionally biased region" description="Basic and acidic residues" evidence="3">
    <location>
        <begin position="297"/>
        <end position="323"/>
    </location>
</feature>
<feature type="region of interest" description="Disordered" evidence="3">
    <location>
        <begin position="166"/>
        <end position="200"/>
    </location>
</feature>
<organism evidence="5 6">
    <name type="scientific">Chironomus riparius</name>
    <dbReference type="NCBI Taxonomy" id="315576"/>
    <lineage>
        <taxon>Eukaryota</taxon>
        <taxon>Metazoa</taxon>
        <taxon>Ecdysozoa</taxon>
        <taxon>Arthropoda</taxon>
        <taxon>Hexapoda</taxon>
        <taxon>Insecta</taxon>
        <taxon>Pterygota</taxon>
        <taxon>Neoptera</taxon>
        <taxon>Endopterygota</taxon>
        <taxon>Diptera</taxon>
        <taxon>Nematocera</taxon>
        <taxon>Chironomoidea</taxon>
        <taxon>Chironomidae</taxon>
        <taxon>Chironominae</taxon>
        <taxon>Chironomus</taxon>
    </lineage>
</organism>
<dbReference type="InterPro" id="IPR000953">
    <property type="entry name" value="Chromo/chromo_shadow_dom"/>
</dbReference>
<protein>
    <recommendedName>
        <fullName evidence="4">Chromo domain-containing protein</fullName>
    </recommendedName>
</protein>
<comment type="subcellular location">
    <subcellularLocation>
        <location evidence="1">Nucleus</location>
    </subcellularLocation>
</comment>
<feature type="compositionally biased region" description="Basic and acidic residues" evidence="3">
    <location>
        <begin position="172"/>
        <end position="200"/>
    </location>
</feature>
<evidence type="ECO:0000313" key="5">
    <source>
        <dbReference type="EMBL" id="CAG9804222.1"/>
    </source>
</evidence>
<dbReference type="PANTHER" id="PTHR46389">
    <property type="entry name" value="POLYCOMB GROUP PROTEIN PC"/>
    <property type="match status" value="1"/>
</dbReference>
<dbReference type="Pfam" id="PF17218">
    <property type="entry name" value="CBX7_C"/>
    <property type="match status" value="1"/>
</dbReference>
<dbReference type="PROSITE" id="PS50013">
    <property type="entry name" value="CHROMO_2"/>
    <property type="match status" value="1"/>
</dbReference>
<feature type="domain" description="Chromo" evidence="4">
    <location>
        <begin position="8"/>
        <end position="66"/>
    </location>
</feature>
<proteinExistence type="predicted"/>
<dbReference type="PRINTS" id="PR00504">
    <property type="entry name" value="CHROMODOMAIN"/>
</dbReference>
<dbReference type="GO" id="GO:0003682">
    <property type="term" value="F:chromatin binding"/>
    <property type="evidence" value="ECO:0007669"/>
    <property type="project" value="TreeGrafter"/>
</dbReference>
<dbReference type="InterPro" id="IPR016197">
    <property type="entry name" value="Chromo-like_dom_sf"/>
</dbReference>
<dbReference type="PROSITE" id="PS00598">
    <property type="entry name" value="CHROMO_1"/>
    <property type="match status" value="1"/>
</dbReference>
<evidence type="ECO:0000313" key="6">
    <source>
        <dbReference type="Proteomes" id="UP001153620"/>
    </source>
</evidence>